<reference evidence="1 2" key="1">
    <citation type="journal article" date="1992" name="Lakartidningen">
        <title>[Penicillin V and not amoxicillin is the first choice preparation in acute otitis].</title>
        <authorList>
            <person name="Kamme C."/>
            <person name="Lundgren K."/>
            <person name="Prellner K."/>
        </authorList>
    </citation>
    <scope>NUCLEOTIDE SEQUENCE [LARGE SCALE GENOMIC DNA]</scope>
    <source>
        <strain evidence="1 2">PC3939II</strain>
    </source>
</reference>
<dbReference type="AlphaFoldDB" id="A0A5C8FJH7"/>
<gene>
    <name evidence="1" type="ORF">EPJ84_10135</name>
</gene>
<name>A0A5C8FJH7_9SPIR</name>
<accession>A0A5C8FJH7</accession>
<sequence length="233" mass="25809">MKRISLIISLIFIIAFAKESFAVSGWQFGLNIPIGASFGFYKVRFSSDAPQDYKDTYAKRDTSVGFDSGLTVQAGYFVGDGDKGISLLLDLGYSHDTFAIKGSNTKESYTFESMQIGILPKFHKGNYAVGFGIGVKVPFQLTHSASVGNSSTISKYNIEQMNNLFKDLVITYIKFSFDYSFYVFDKVAVLFGGYIGADFNLDLRGAEKRYVENRNLSSFDIGFQLGLKIGEGL</sequence>
<comment type="caution">
    <text evidence="1">The sequence shown here is derived from an EMBL/GenBank/DDBJ whole genome shotgun (WGS) entry which is preliminary data.</text>
</comment>
<evidence type="ECO:0008006" key="3">
    <source>
        <dbReference type="Google" id="ProtNLM"/>
    </source>
</evidence>
<evidence type="ECO:0000313" key="1">
    <source>
        <dbReference type="EMBL" id="TXJ49321.1"/>
    </source>
</evidence>
<organism evidence="1 2">
    <name type="scientific">Brachyspira aalborgi</name>
    <dbReference type="NCBI Taxonomy" id="29522"/>
    <lineage>
        <taxon>Bacteria</taxon>
        <taxon>Pseudomonadati</taxon>
        <taxon>Spirochaetota</taxon>
        <taxon>Spirochaetia</taxon>
        <taxon>Brachyspirales</taxon>
        <taxon>Brachyspiraceae</taxon>
        <taxon>Brachyspira</taxon>
    </lineage>
</organism>
<protein>
    <recommendedName>
        <fullName evidence="3">PorT family protein</fullName>
    </recommendedName>
</protein>
<proteinExistence type="predicted"/>
<evidence type="ECO:0000313" key="2">
    <source>
        <dbReference type="Proteomes" id="UP000322307"/>
    </source>
</evidence>
<dbReference type="Proteomes" id="UP000322307">
    <property type="component" value="Unassembled WGS sequence"/>
</dbReference>
<dbReference type="RefSeq" id="WP_147718606.1">
    <property type="nucleotide sequence ID" value="NZ_SAYE01000015.1"/>
</dbReference>
<dbReference type="EMBL" id="SAYE01000015">
    <property type="protein sequence ID" value="TXJ49321.1"/>
    <property type="molecule type" value="Genomic_DNA"/>
</dbReference>